<dbReference type="AlphaFoldDB" id="A0A9K3N4D6"/>
<protein>
    <recommendedName>
        <fullName evidence="1">Transposase (putative) gypsy type domain-containing protein</fullName>
    </recommendedName>
</protein>
<dbReference type="PANTHER" id="PTHR31099">
    <property type="entry name" value="OS06G0165300 PROTEIN"/>
    <property type="match status" value="1"/>
</dbReference>
<sequence>MSTGERREDSSEEMFVNLPPLKWSRETFDSMVQKFKFPDSWGVQYPDEGQTTANAPAGYITLFWDYFAEGKFRLPVTKFFLEILSYYKFHISQTHPIGMVRIRHFEFLCLSMHIEPTVNRFRVFYQMHCSQVFYSFAQRASAKKILSNPPKSFHDWKPKFFFIKAGVIPMKMLCQR</sequence>
<name>A0A9K3N4D6_HELAN</name>
<gene>
    <name evidence="2" type="ORF">HanXRQr2_Chr10g0442051</name>
</gene>
<reference evidence="2" key="2">
    <citation type="submission" date="2020-06" db="EMBL/GenBank/DDBJ databases">
        <title>Helianthus annuus Genome sequencing and assembly Release 2.</title>
        <authorList>
            <person name="Gouzy J."/>
            <person name="Langlade N."/>
            <person name="Munos S."/>
        </authorList>
    </citation>
    <scope>NUCLEOTIDE SEQUENCE</scope>
    <source>
        <tissue evidence="2">Leaves</tissue>
    </source>
</reference>
<dbReference type="PANTHER" id="PTHR31099:SF49">
    <property type="entry name" value="MYOSIN HEAVY CHAIN-LIKE PROTEIN"/>
    <property type="match status" value="1"/>
</dbReference>
<evidence type="ECO:0000259" key="1">
    <source>
        <dbReference type="Pfam" id="PF04195"/>
    </source>
</evidence>
<feature type="domain" description="Transposase (putative) gypsy type" evidence="1">
    <location>
        <begin position="66"/>
        <end position="127"/>
    </location>
</feature>
<dbReference type="Proteomes" id="UP000215914">
    <property type="component" value="Unassembled WGS sequence"/>
</dbReference>
<dbReference type="Gramene" id="mRNA:HanXRQr2_Chr10g0442051">
    <property type="protein sequence ID" value="CDS:HanXRQr2_Chr10g0442051.1"/>
    <property type="gene ID" value="HanXRQr2_Chr10g0442051"/>
</dbReference>
<accession>A0A9K3N4D6</accession>
<organism evidence="2 3">
    <name type="scientific">Helianthus annuus</name>
    <name type="common">Common sunflower</name>
    <dbReference type="NCBI Taxonomy" id="4232"/>
    <lineage>
        <taxon>Eukaryota</taxon>
        <taxon>Viridiplantae</taxon>
        <taxon>Streptophyta</taxon>
        <taxon>Embryophyta</taxon>
        <taxon>Tracheophyta</taxon>
        <taxon>Spermatophyta</taxon>
        <taxon>Magnoliopsida</taxon>
        <taxon>eudicotyledons</taxon>
        <taxon>Gunneridae</taxon>
        <taxon>Pentapetalae</taxon>
        <taxon>asterids</taxon>
        <taxon>campanulids</taxon>
        <taxon>Asterales</taxon>
        <taxon>Asteraceae</taxon>
        <taxon>Asteroideae</taxon>
        <taxon>Heliantheae alliance</taxon>
        <taxon>Heliantheae</taxon>
        <taxon>Helianthus</taxon>
    </lineage>
</organism>
<proteinExistence type="predicted"/>
<keyword evidence="3" id="KW-1185">Reference proteome</keyword>
<evidence type="ECO:0000313" key="2">
    <source>
        <dbReference type="EMBL" id="KAF5786532.1"/>
    </source>
</evidence>
<reference evidence="2" key="1">
    <citation type="journal article" date="2017" name="Nature">
        <title>The sunflower genome provides insights into oil metabolism, flowering and Asterid evolution.</title>
        <authorList>
            <person name="Badouin H."/>
            <person name="Gouzy J."/>
            <person name="Grassa C.J."/>
            <person name="Murat F."/>
            <person name="Staton S.E."/>
            <person name="Cottret L."/>
            <person name="Lelandais-Briere C."/>
            <person name="Owens G.L."/>
            <person name="Carrere S."/>
            <person name="Mayjonade B."/>
            <person name="Legrand L."/>
            <person name="Gill N."/>
            <person name="Kane N.C."/>
            <person name="Bowers J.E."/>
            <person name="Hubner S."/>
            <person name="Bellec A."/>
            <person name="Berard A."/>
            <person name="Berges H."/>
            <person name="Blanchet N."/>
            <person name="Boniface M.C."/>
            <person name="Brunel D."/>
            <person name="Catrice O."/>
            <person name="Chaidir N."/>
            <person name="Claudel C."/>
            <person name="Donnadieu C."/>
            <person name="Faraut T."/>
            <person name="Fievet G."/>
            <person name="Helmstetter N."/>
            <person name="King M."/>
            <person name="Knapp S.J."/>
            <person name="Lai Z."/>
            <person name="Le Paslier M.C."/>
            <person name="Lippi Y."/>
            <person name="Lorenzon L."/>
            <person name="Mandel J.R."/>
            <person name="Marage G."/>
            <person name="Marchand G."/>
            <person name="Marquand E."/>
            <person name="Bret-Mestries E."/>
            <person name="Morien E."/>
            <person name="Nambeesan S."/>
            <person name="Nguyen T."/>
            <person name="Pegot-Espagnet P."/>
            <person name="Pouilly N."/>
            <person name="Raftis F."/>
            <person name="Sallet E."/>
            <person name="Schiex T."/>
            <person name="Thomas J."/>
            <person name="Vandecasteele C."/>
            <person name="Vares D."/>
            <person name="Vear F."/>
            <person name="Vautrin S."/>
            <person name="Crespi M."/>
            <person name="Mangin B."/>
            <person name="Burke J.M."/>
            <person name="Salse J."/>
            <person name="Munos S."/>
            <person name="Vincourt P."/>
            <person name="Rieseberg L.H."/>
            <person name="Langlade N.B."/>
        </authorList>
    </citation>
    <scope>NUCLEOTIDE SEQUENCE</scope>
    <source>
        <tissue evidence="2">Leaves</tissue>
    </source>
</reference>
<evidence type="ECO:0000313" key="3">
    <source>
        <dbReference type="Proteomes" id="UP000215914"/>
    </source>
</evidence>
<dbReference type="InterPro" id="IPR007321">
    <property type="entry name" value="Transposase_28"/>
</dbReference>
<dbReference type="EMBL" id="MNCJ02000325">
    <property type="protein sequence ID" value="KAF5786532.1"/>
    <property type="molecule type" value="Genomic_DNA"/>
</dbReference>
<comment type="caution">
    <text evidence="2">The sequence shown here is derived from an EMBL/GenBank/DDBJ whole genome shotgun (WGS) entry which is preliminary data.</text>
</comment>
<dbReference type="Pfam" id="PF04195">
    <property type="entry name" value="Transposase_28"/>
    <property type="match status" value="1"/>
</dbReference>